<keyword evidence="2" id="KW-1185">Reference proteome</keyword>
<dbReference type="AlphaFoldDB" id="A0A419QF97"/>
<dbReference type="Proteomes" id="UP000286415">
    <property type="component" value="Unassembled WGS sequence"/>
</dbReference>
<evidence type="ECO:0000313" key="2">
    <source>
        <dbReference type="Proteomes" id="UP000286415"/>
    </source>
</evidence>
<dbReference type="InParanoid" id="A0A419QF97"/>
<sequence length="106" mass="11482">MISVASALRDNLINSKDLEPLSKDIAIGSVPWPPHVETAATNVTELPNRGFYASLRSHVLSVSGSSRSDTRLGEDGPGTEPIIWHIKYMGTAAQAMECSQLIYRGE</sequence>
<proteinExistence type="predicted"/>
<reference evidence="1 2" key="1">
    <citation type="journal article" date="2018" name="Biotechnol. Adv.">
        <title>Improved genomic resources and new bioinformatic workflow for the carcinogenic parasite Clonorchis sinensis: Biotechnological implications.</title>
        <authorList>
            <person name="Wang D."/>
            <person name="Korhonen P.K."/>
            <person name="Gasser R.B."/>
            <person name="Young N.D."/>
        </authorList>
    </citation>
    <scope>NUCLEOTIDE SEQUENCE [LARGE SCALE GENOMIC DNA]</scope>
    <source>
        <strain evidence="1">Cs-k2</strain>
    </source>
</reference>
<organism evidence="1 2">
    <name type="scientific">Clonorchis sinensis</name>
    <name type="common">Chinese liver fluke</name>
    <dbReference type="NCBI Taxonomy" id="79923"/>
    <lineage>
        <taxon>Eukaryota</taxon>
        <taxon>Metazoa</taxon>
        <taxon>Spiralia</taxon>
        <taxon>Lophotrochozoa</taxon>
        <taxon>Platyhelminthes</taxon>
        <taxon>Trematoda</taxon>
        <taxon>Digenea</taxon>
        <taxon>Opisthorchiida</taxon>
        <taxon>Opisthorchiata</taxon>
        <taxon>Opisthorchiidae</taxon>
        <taxon>Clonorchis</taxon>
    </lineage>
</organism>
<evidence type="ECO:0000313" key="1">
    <source>
        <dbReference type="EMBL" id="KAG5443597.1"/>
    </source>
</evidence>
<reference evidence="1 2" key="2">
    <citation type="journal article" date="2021" name="Genomics">
        <title>High-quality reference genome for Clonorchis sinensis.</title>
        <authorList>
            <person name="Young N.D."/>
            <person name="Stroehlein A.J."/>
            <person name="Kinkar L."/>
            <person name="Wang T."/>
            <person name="Sohn W.M."/>
            <person name="Chang B.C.H."/>
            <person name="Kaur P."/>
            <person name="Weisz D."/>
            <person name="Dudchenko O."/>
            <person name="Aiden E.L."/>
            <person name="Korhonen P.K."/>
            <person name="Gasser R.B."/>
        </authorList>
    </citation>
    <scope>NUCLEOTIDE SEQUENCE [LARGE SCALE GENOMIC DNA]</scope>
    <source>
        <strain evidence="1">Cs-k2</strain>
    </source>
</reference>
<accession>A0A419QF97</accession>
<dbReference type="EMBL" id="NIRI02000056">
    <property type="protein sequence ID" value="KAG5443597.1"/>
    <property type="molecule type" value="Genomic_DNA"/>
</dbReference>
<protein>
    <submittedName>
        <fullName evidence="1">Uncharacterized protein</fullName>
    </submittedName>
</protein>
<gene>
    <name evidence="1" type="ORF">CSKR_102497</name>
</gene>
<name>A0A419QF97_CLOSI</name>
<comment type="caution">
    <text evidence="1">The sequence shown here is derived from an EMBL/GenBank/DDBJ whole genome shotgun (WGS) entry which is preliminary data.</text>
</comment>